<evidence type="ECO:0000313" key="2">
    <source>
        <dbReference type="EMBL" id="RNB59420.1"/>
    </source>
</evidence>
<feature type="region of interest" description="Disordered" evidence="1">
    <location>
        <begin position="317"/>
        <end position="345"/>
    </location>
</feature>
<evidence type="ECO:0000256" key="1">
    <source>
        <dbReference type="SAM" id="MobiDB-lite"/>
    </source>
</evidence>
<comment type="caution">
    <text evidence="2">The sequence shown here is derived from an EMBL/GenBank/DDBJ whole genome shotgun (WGS) entry which is preliminary data.</text>
</comment>
<organism evidence="2 3">
    <name type="scientific">Brevibacillus gelatini</name>
    <dbReference type="NCBI Taxonomy" id="1655277"/>
    <lineage>
        <taxon>Bacteria</taxon>
        <taxon>Bacillati</taxon>
        <taxon>Bacillota</taxon>
        <taxon>Bacilli</taxon>
        <taxon>Bacillales</taxon>
        <taxon>Paenibacillaceae</taxon>
        <taxon>Brevibacillus</taxon>
    </lineage>
</organism>
<dbReference type="RefSeq" id="WP_122903587.1">
    <property type="nucleotide sequence ID" value="NZ_RHHS01000013.1"/>
</dbReference>
<proteinExistence type="predicted"/>
<evidence type="ECO:0000313" key="3">
    <source>
        <dbReference type="Proteomes" id="UP000268829"/>
    </source>
</evidence>
<sequence length="345" mass="39408">MAENKGLGLPQTKGEFKLRGLVTGMKRDNAFKSIETKSKKDMRILNFGVETAPESTVYVTIQGMERDEVYFSKKSEVKRQKGETIKVPWKKRFDAQPEGFNPIGLKIGVEKDDDGKNIVKTLVEYDAAGHVYDRLEDGQGVFVRGELEFSSQKVNDGVKRTKRFNVKQLYLADSVDFDAEDFKELNDFKQRIIYMGIQKIDDKNDPRFEVSAKIVTFKTVEDTEFIIRDASLANIFRKELKPYTAIDVWGNIYNKIDSEEVQEAAKSVWGQQDSFKQVKNNYIRELVITGADPESIDKETYSEEIIEEALRVYKEFGESNDSAGGSWGSKRENDSSSSDDDDLPW</sequence>
<dbReference type="AlphaFoldDB" id="A0A3M8B7S8"/>
<accession>A0A3M8B7S8</accession>
<dbReference type="OrthoDB" id="2965105at2"/>
<protein>
    <recommendedName>
        <fullName evidence="4">Single-stranded DNA-binding protein</fullName>
    </recommendedName>
</protein>
<evidence type="ECO:0008006" key="4">
    <source>
        <dbReference type="Google" id="ProtNLM"/>
    </source>
</evidence>
<dbReference type="Proteomes" id="UP000268829">
    <property type="component" value="Unassembled WGS sequence"/>
</dbReference>
<dbReference type="EMBL" id="RHHS01000013">
    <property type="protein sequence ID" value="RNB59420.1"/>
    <property type="molecule type" value="Genomic_DNA"/>
</dbReference>
<keyword evidence="3" id="KW-1185">Reference proteome</keyword>
<reference evidence="2 3" key="1">
    <citation type="submission" date="2018-10" db="EMBL/GenBank/DDBJ databases">
        <title>Phylogenomics of Brevibacillus.</title>
        <authorList>
            <person name="Dunlap C."/>
        </authorList>
    </citation>
    <scope>NUCLEOTIDE SEQUENCE [LARGE SCALE GENOMIC DNA]</scope>
    <source>
        <strain evidence="2 3">DSM 100115</strain>
    </source>
</reference>
<name>A0A3M8B7S8_9BACL</name>
<gene>
    <name evidence="2" type="ORF">EDM57_04570</name>
</gene>